<keyword evidence="3" id="KW-0597">Phosphoprotein</keyword>
<comment type="subcellular location">
    <subcellularLocation>
        <location evidence="1">Cytoplasm</location>
        <location evidence="1">Cytoskeleton</location>
    </subcellularLocation>
</comment>
<dbReference type="GO" id="GO:0004857">
    <property type="term" value="F:enzyme inhibitor activity"/>
    <property type="evidence" value="ECO:0007669"/>
    <property type="project" value="TreeGrafter"/>
</dbReference>
<keyword evidence="11" id="KW-0175">Coiled coil</keyword>
<dbReference type="PIRSF" id="PIRSF038141">
    <property type="entry name" value="PP1_12ABC_vert"/>
    <property type="match status" value="1"/>
</dbReference>
<dbReference type="AlphaFoldDB" id="A0A401SUV2"/>
<feature type="compositionally biased region" description="Basic and acidic residues" evidence="12">
    <location>
        <begin position="345"/>
        <end position="375"/>
    </location>
</feature>
<dbReference type="InterPro" id="IPR031775">
    <property type="entry name" value="PRKG1_interact"/>
</dbReference>
<feature type="compositionally biased region" description="Basic and acidic residues" evidence="12">
    <location>
        <begin position="557"/>
        <end position="566"/>
    </location>
</feature>
<dbReference type="PANTHER" id="PTHR24179:SF27">
    <property type="entry name" value="PROTEIN PHOSPHATASE 1 REGULATORY SUBUNIT 12C"/>
    <property type="match status" value="1"/>
</dbReference>
<dbReference type="PRINTS" id="PR01415">
    <property type="entry name" value="ANKYRIN"/>
</dbReference>
<dbReference type="InterPro" id="IPR051226">
    <property type="entry name" value="PP1_Regulatory_Subunit"/>
</dbReference>
<feature type="repeat" description="ANK" evidence="10">
    <location>
        <begin position="219"/>
        <end position="251"/>
    </location>
</feature>
<proteinExistence type="predicted"/>
<dbReference type="Gene3D" id="6.10.140.390">
    <property type="match status" value="1"/>
</dbReference>
<evidence type="ECO:0000256" key="11">
    <source>
        <dbReference type="SAM" id="Coils"/>
    </source>
</evidence>
<keyword evidence="5 10" id="KW-0040">ANK repeat</keyword>
<feature type="repeat" description="ANK" evidence="10">
    <location>
        <begin position="93"/>
        <end position="125"/>
    </location>
</feature>
<feature type="compositionally biased region" description="Polar residues" evidence="12">
    <location>
        <begin position="524"/>
        <end position="536"/>
    </location>
</feature>
<feature type="region of interest" description="Disordered" evidence="12">
    <location>
        <begin position="660"/>
        <end position="714"/>
    </location>
</feature>
<dbReference type="InterPro" id="IPR017401">
    <property type="entry name" value="MYPT1/MYPT2/Mbs85"/>
</dbReference>
<evidence type="ECO:0000256" key="3">
    <source>
        <dbReference type="ARBA" id="ARBA00022553"/>
    </source>
</evidence>
<dbReference type="Gene3D" id="6.10.250.1820">
    <property type="match status" value="1"/>
</dbReference>
<dbReference type="STRING" id="137246.A0A401SUV2"/>
<evidence type="ECO:0000256" key="7">
    <source>
        <dbReference type="ARBA" id="ARBA00059024"/>
    </source>
</evidence>
<evidence type="ECO:0000256" key="6">
    <source>
        <dbReference type="ARBA" id="ARBA00023212"/>
    </source>
</evidence>
<dbReference type="FunFam" id="1.25.40.20:FF:000007">
    <property type="entry name" value="Phosphatase 1 regulatory subunit 12A"/>
    <property type="match status" value="1"/>
</dbReference>
<evidence type="ECO:0000256" key="1">
    <source>
        <dbReference type="ARBA" id="ARBA00004245"/>
    </source>
</evidence>
<keyword evidence="6" id="KW-0206">Cytoskeleton</keyword>
<evidence type="ECO:0000256" key="2">
    <source>
        <dbReference type="ARBA" id="ARBA00022490"/>
    </source>
</evidence>
<evidence type="ECO:0000256" key="4">
    <source>
        <dbReference type="ARBA" id="ARBA00022737"/>
    </source>
</evidence>
<feature type="coiled-coil region" evidence="11">
    <location>
        <begin position="764"/>
        <end position="846"/>
    </location>
</feature>
<feature type="repeat" description="ANK" evidence="10">
    <location>
        <begin position="252"/>
        <end position="284"/>
    </location>
</feature>
<dbReference type="SUPFAM" id="SSF48403">
    <property type="entry name" value="Ankyrin repeat"/>
    <property type="match status" value="1"/>
</dbReference>
<protein>
    <recommendedName>
        <fullName evidence="9">Protein phosphatase 1 regulatory subunit</fullName>
    </recommendedName>
</protein>
<feature type="repeat" description="ANK" evidence="10">
    <location>
        <begin position="126"/>
        <end position="158"/>
    </location>
</feature>
<feature type="region of interest" description="Disordered" evidence="12">
    <location>
        <begin position="469"/>
        <end position="642"/>
    </location>
</feature>
<evidence type="ECO:0000259" key="13">
    <source>
        <dbReference type="Pfam" id="PF15898"/>
    </source>
</evidence>
<dbReference type="PROSITE" id="PS50297">
    <property type="entry name" value="ANK_REP_REGION"/>
    <property type="match status" value="4"/>
</dbReference>
<evidence type="ECO:0000256" key="5">
    <source>
        <dbReference type="ARBA" id="ARBA00023043"/>
    </source>
</evidence>
<dbReference type="SMART" id="SM00248">
    <property type="entry name" value="ANK"/>
    <property type="match status" value="4"/>
</dbReference>
<evidence type="ECO:0000313" key="14">
    <source>
        <dbReference type="EMBL" id="GCC34194.1"/>
    </source>
</evidence>
<dbReference type="OMA" id="HENRPAQ"/>
<dbReference type="GO" id="GO:0007165">
    <property type="term" value="P:signal transduction"/>
    <property type="evidence" value="ECO:0007669"/>
    <property type="project" value="InterPro"/>
</dbReference>
<dbReference type="OrthoDB" id="19014at2759"/>
<dbReference type="GO" id="GO:0005737">
    <property type="term" value="C:cytoplasm"/>
    <property type="evidence" value="ECO:0007669"/>
    <property type="project" value="UniProtKB-UniRule"/>
</dbReference>
<feature type="compositionally biased region" description="Basic and acidic residues" evidence="12">
    <location>
        <begin position="661"/>
        <end position="672"/>
    </location>
</feature>
<comment type="subunit">
    <text evidence="8">PP1 comprises a catalytic subunit, PPP1CA, PPP1CB or PPP1CC, and one or several targeting or regulatory subunits. PPP1R12B mediates binding to myosin. Isoform 3 and isoform 4 bind PPP1R12A, but not isoform 1 of PPP1R12B itself. Binds IL16.</text>
</comment>
<evidence type="ECO:0000313" key="15">
    <source>
        <dbReference type="Proteomes" id="UP000287033"/>
    </source>
</evidence>
<feature type="compositionally biased region" description="Basic and acidic residues" evidence="12">
    <location>
        <begin position="602"/>
        <end position="632"/>
    </location>
</feature>
<dbReference type="PANTHER" id="PTHR24179">
    <property type="entry name" value="PROTEIN PHOSPHATASE 1 REGULATORY SUBUNIT 12"/>
    <property type="match status" value="1"/>
</dbReference>
<keyword evidence="2 9" id="KW-0963">Cytoplasm</keyword>
<dbReference type="PROSITE" id="PS50088">
    <property type="entry name" value="ANK_REPEAT"/>
    <property type="match status" value="4"/>
</dbReference>
<dbReference type="GO" id="GO:0005856">
    <property type="term" value="C:cytoskeleton"/>
    <property type="evidence" value="ECO:0007669"/>
    <property type="project" value="UniProtKB-SubCell"/>
</dbReference>
<organism evidence="14 15">
    <name type="scientific">Chiloscyllium punctatum</name>
    <name type="common">Brownbanded bambooshark</name>
    <name type="synonym">Hemiscyllium punctatum</name>
    <dbReference type="NCBI Taxonomy" id="137246"/>
    <lineage>
        <taxon>Eukaryota</taxon>
        <taxon>Metazoa</taxon>
        <taxon>Chordata</taxon>
        <taxon>Craniata</taxon>
        <taxon>Vertebrata</taxon>
        <taxon>Chondrichthyes</taxon>
        <taxon>Elasmobranchii</taxon>
        <taxon>Galeomorphii</taxon>
        <taxon>Galeoidea</taxon>
        <taxon>Orectolobiformes</taxon>
        <taxon>Hemiscylliidae</taxon>
        <taxon>Chiloscyllium</taxon>
    </lineage>
</organism>
<dbReference type="GO" id="GO:0019208">
    <property type="term" value="F:phosphatase regulator activity"/>
    <property type="evidence" value="ECO:0007669"/>
    <property type="project" value="UniProtKB-UniRule"/>
</dbReference>
<dbReference type="InterPro" id="IPR002110">
    <property type="entry name" value="Ankyrin_rpt"/>
</dbReference>
<dbReference type="InterPro" id="IPR036770">
    <property type="entry name" value="Ankyrin_rpt-contain_sf"/>
</dbReference>
<feature type="compositionally biased region" description="Acidic residues" evidence="12">
    <location>
        <begin position="381"/>
        <end position="392"/>
    </location>
</feature>
<evidence type="ECO:0000256" key="8">
    <source>
        <dbReference type="ARBA" id="ARBA00065548"/>
    </source>
</evidence>
<reference evidence="14 15" key="1">
    <citation type="journal article" date="2018" name="Nat. Ecol. Evol.">
        <title>Shark genomes provide insights into elasmobranch evolution and the origin of vertebrates.</title>
        <authorList>
            <person name="Hara Y"/>
            <person name="Yamaguchi K"/>
            <person name="Onimaru K"/>
            <person name="Kadota M"/>
            <person name="Koyanagi M"/>
            <person name="Keeley SD"/>
            <person name="Tatsumi K"/>
            <person name="Tanaka K"/>
            <person name="Motone F"/>
            <person name="Kageyama Y"/>
            <person name="Nozu R"/>
            <person name="Adachi N"/>
            <person name="Nishimura O"/>
            <person name="Nakagawa R"/>
            <person name="Tanegashima C"/>
            <person name="Kiyatake I"/>
            <person name="Matsumoto R"/>
            <person name="Murakumo K"/>
            <person name="Nishida K"/>
            <person name="Terakita A"/>
            <person name="Kuratani S"/>
            <person name="Sato K"/>
            <person name="Hyodo S Kuraku.S."/>
        </authorList>
    </citation>
    <scope>NUCLEOTIDE SEQUENCE [LARGE SCALE GENOMIC DNA]</scope>
</reference>
<accession>A0A401SUV2</accession>
<comment type="caution">
    <text evidence="14">The sequence shown here is derived from an EMBL/GenBank/DDBJ whole genome shotgun (WGS) entry which is preliminary data.</text>
</comment>
<dbReference type="Pfam" id="PF15898">
    <property type="entry name" value="PRKG1_interact"/>
    <property type="match status" value="1"/>
</dbReference>
<gene>
    <name evidence="14" type="ORF">chiPu_0012667</name>
</gene>
<evidence type="ECO:0000256" key="12">
    <source>
        <dbReference type="SAM" id="MobiDB-lite"/>
    </source>
</evidence>
<dbReference type="Proteomes" id="UP000287033">
    <property type="component" value="Unassembled WGS sequence"/>
</dbReference>
<feature type="compositionally biased region" description="Basic and acidic residues" evidence="12">
    <location>
        <begin position="487"/>
        <end position="499"/>
    </location>
</feature>
<name>A0A401SUV2_CHIPU</name>
<dbReference type="FunFam" id="1.25.40.20:FF:000004">
    <property type="entry name" value="Phosphatase 1 regulatory subunit 12A"/>
    <property type="match status" value="1"/>
</dbReference>
<dbReference type="Pfam" id="PF12796">
    <property type="entry name" value="Ank_2"/>
    <property type="match status" value="2"/>
</dbReference>
<feature type="region of interest" description="Disordered" evidence="12">
    <location>
        <begin position="325"/>
        <end position="411"/>
    </location>
</feature>
<comment type="function">
    <text evidence="7">Regulates myosin phosphatase activity. Augments Ca(2+) sensitivity of the contractile apparatus.</text>
</comment>
<keyword evidence="15" id="KW-1185">Reference proteome</keyword>
<evidence type="ECO:0000256" key="10">
    <source>
        <dbReference type="PROSITE-ProRule" id="PRU00023"/>
    </source>
</evidence>
<feature type="compositionally biased region" description="Basic residues" evidence="12">
    <location>
        <begin position="567"/>
        <end position="577"/>
    </location>
</feature>
<keyword evidence="4" id="KW-0677">Repeat</keyword>
<sequence>MSERAGSGAAAAAAVAAKEKRRQQLKRWKGSCTDLEPGEPRWLAVAGAVSGSSPRRVRFEAAAEFLAACASGDAKDAEEMLRGGADVNCANTDGISALHQACIDENLEMVEFLLARNANVDLPDNEGWTPLHVAASCGYSEIVECLINHGANIAAVNSDGQLPIDLAEEDYMETLLQDHINKQGIDVESARREEEELMLQHARQWLNSGKIEEVSNPKSGANALHVAAAKGYIEVMRLLLQAGFSVHAQDKDGWTPLHAAAHWGMEESCRLLVEHFCDMEALNNAGQTPFDVADEDILGLLEDLQKKQDDLKTEKEEKMKRAIIETSIQQQQPAKPRKSSVCRMSSKEKISVQDLSKERKTLETLSLDESKKEESSSSSSESEEASESDSECETEKNKKPVVSNDTNNLNGTEVIPLAPTVTLAPSSLQDTDSFAKLTVKQEAPPAAWRTGLRKTGSYVTLPDAQHSAEKIPLGGIKRSASSPRLGSDGKDKGIQETRLARVPPTPIGRMLSVPETSAEHAISSAYQQVRDPSSQIAKDVPGTTDFKERRRLYLTPVRDEESESQRKARSRHARQSRRSTQGVTLTDLKEAEKTIGGATETKSQDQLEKREEKESDSRKGRSLVAEDKEVSSRLRPSTTEGVSLTSTFSRYSVASASVIDSYKESEDSKKEEGDSDYSNQNRLSIRDRRKARKERRFTGKPEFTEEEDSTEQMNSVDTLTHRYGLSQSDRIPNRIGTLFHSSAGRMEDGNNDFRKMYEVVLSENVRLKSELREAQSYLTQANQELERVLQRQGRHENRPAQLELERFERRAFERKTAELEEQLKVLTDLKTNNQRLKDENAALIRVISKLSK</sequence>
<dbReference type="GO" id="GO:0019901">
    <property type="term" value="F:protein kinase binding"/>
    <property type="evidence" value="ECO:0007669"/>
    <property type="project" value="InterPro"/>
</dbReference>
<comment type="subunit">
    <text evidence="9">PP1 comprises a catalytic subunit, and one or several targeting or regulatory subunits.</text>
</comment>
<dbReference type="Gene3D" id="1.25.40.20">
    <property type="entry name" value="Ankyrin repeat-containing domain"/>
    <property type="match status" value="2"/>
</dbReference>
<dbReference type="EMBL" id="BEZZ01000577">
    <property type="protein sequence ID" value="GCC34194.1"/>
    <property type="molecule type" value="Genomic_DNA"/>
</dbReference>
<feature type="domain" description="cGMP-dependent protein kinase interacting" evidence="13">
    <location>
        <begin position="752"/>
        <end position="852"/>
    </location>
</feature>
<evidence type="ECO:0000256" key="9">
    <source>
        <dbReference type="PIRNR" id="PIRNR038141"/>
    </source>
</evidence>